<dbReference type="Pfam" id="PF00931">
    <property type="entry name" value="NB-ARC"/>
    <property type="match status" value="1"/>
</dbReference>
<dbReference type="InterPro" id="IPR000157">
    <property type="entry name" value="TIR_dom"/>
</dbReference>
<dbReference type="PANTHER" id="PTHR11017">
    <property type="entry name" value="LEUCINE-RICH REPEAT-CONTAINING PROTEIN"/>
    <property type="match status" value="1"/>
</dbReference>
<dbReference type="SMART" id="SM00369">
    <property type="entry name" value="LRR_TYP"/>
    <property type="match status" value="3"/>
</dbReference>
<dbReference type="Gene3D" id="1.10.8.430">
    <property type="entry name" value="Helical domain of apoptotic protease-activating factors"/>
    <property type="match status" value="1"/>
</dbReference>
<dbReference type="GO" id="GO:0043531">
    <property type="term" value="F:ADP binding"/>
    <property type="evidence" value="ECO:0007669"/>
    <property type="project" value="InterPro"/>
</dbReference>
<dbReference type="GeneID" id="109022222"/>
<keyword evidence="7" id="KW-1185">Reference proteome</keyword>
<evidence type="ECO:0000256" key="5">
    <source>
        <dbReference type="ARBA" id="ARBA00023027"/>
    </source>
</evidence>
<dbReference type="InterPro" id="IPR003591">
    <property type="entry name" value="Leu-rich_rpt_typical-subtyp"/>
</dbReference>
<dbReference type="GO" id="GO:0007165">
    <property type="term" value="P:signal transduction"/>
    <property type="evidence" value="ECO:0007669"/>
    <property type="project" value="InterPro"/>
</dbReference>
<accession>A0A2I4HWW8</accession>
<dbReference type="Pfam" id="PF20160">
    <property type="entry name" value="C-JID"/>
    <property type="match status" value="1"/>
</dbReference>
<dbReference type="InterPro" id="IPR032675">
    <property type="entry name" value="LRR_dom_sf"/>
</dbReference>
<reference evidence="8" key="1">
    <citation type="submission" date="2025-08" db="UniProtKB">
        <authorList>
            <consortium name="RefSeq"/>
        </authorList>
    </citation>
    <scope>IDENTIFICATION</scope>
    <source>
        <tissue evidence="8">Leaves</tissue>
    </source>
</reference>
<protein>
    <recommendedName>
        <fullName evidence="1">ADP-ribosyl cyclase/cyclic ADP-ribose hydrolase</fullName>
        <ecNumber evidence="1">3.2.2.6</ecNumber>
    </recommendedName>
</protein>
<dbReference type="PROSITE" id="PS50104">
    <property type="entry name" value="TIR"/>
    <property type="match status" value="1"/>
</dbReference>
<dbReference type="FunFam" id="3.40.50.10140:FF:000007">
    <property type="entry name" value="Disease resistance protein (TIR-NBS-LRR class)"/>
    <property type="match status" value="1"/>
</dbReference>
<dbReference type="RefSeq" id="XP_018860608.1">
    <property type="nucleotide sequence ID" value="XM_019005063.2"/>
</dbReference>
<dbReference type="InterPro" id="IPR044974">
    <property type="entry name" value="Disease_R_plants"/>
</dbReference>
<keyword evidence="2" id="KW-0433">Leucine-rich repeat</keyword>
<dbReference type="SUPFAM" id="SSF52058">
    <property type="entry name" value="L domain-like"/>
    <property type="match status" value="1"/>
</dbReference>
<dbReference type="SUPFAM" id="SSF52540">
    <property type="entry name" value="P-loop containing nucleoside triphosphate hydrolases"/>
    <property type="match status" value="1"/>
</dbReference>
<dbReference type="SMART" id="SM00255">
    <property type="entry name" value="TIR"/>
    <property type="match status" value="1"/>
</dbReference>
<dbReference type="Pfam" id="PF13855">
    <property type="entry name" value="LRR_8"/>
    <property type="match status" value="1"/>
</dbReference>
<dbReference type="InterPro" id="IPR027417">
    <property type="entry name" value="P-loop_NTPase"/>
</dbReference>
<dbReference type="InterPro" id="IPR042197">
    <property type="entry name" value="Apaf_helical"/>
</dbReference>
<dbReference type="GO" id="GO:0006952">
    <property type="term" value="P:defense response"/>
    <property type="evidence" value="ECO:0007669"/>
    <property type="project" value="InterPro"/>
</dbReference>
<dbReference type="Gene3D" id="3.80.10.10">
    <property type="entry name" value="Ribonuclease Inhibitor"/>
    <property type="match status" value="2"/>
</dbReference>
<dbReference type="InterPro" id="IPR035897">
    <property type="entry name" value="Toll_tir_struct_dom_sf"/>
</dbReference>
<evidence type="ECO:0000256" key="2">
    <source>
        <dbReference type="ARBA" id="ARBA00022614"/>
    </source>
</evidence>
<dbReference type="InterPro" id="IPR002182">
    <property type="entry name" value="NB-ARC"/>
</dbReference>
<gene>
    <name evidence="8" type="primary">LOC109022222</name>
</gene>
<evidence type="ECO:0000313" key="7">
    <source>
        <dbReference type="Proteomes" id="UP000235220"/>
    </source>
</evidence>
<dbReference type="KEGG" id="jre:109022222"/>
<evidence type="ECO:0000256" key="6">
    <source>
        <dbReference type="ARBA" id="ARBA00047304"/>
    </source>
</evidence>
<keyword evidence="4" id="KW-0378">Hydrolase</keyword>
<dbReference type="Pfam" id="PF01582">
    <property type="entry name" value="TIR"/>
    <property type="match status" value="1"/>
</dbReference>
<dbReference type="OrthoDB" id="1936883at2759"/>
<dbReference type="SUPFAM" id="SSF52200">
    <property type="entry name" value="Toll/Interleukin receptor TIR domain"/>
    <property type="match status" value="1"/>
</dbReference>
<sequence>MVTPTHPSSLERSSVDQQAYDIFLSFRGEDTRKSLVDHLYSALVRAGIKTFRDDDALRRGENISTELLNAIRGSRISIVVLSQGYASSKWCLEELAEIVHCKNTKSLTLFPVFYHVSPSDVRNQTGTFAESFARHEERFQQDMMRVKRWRAALTEAANCSGWDLESVSNGYEGKFIDMISKKIMHQLHPNHFNAAKHLIGIDFRVVEMKALLHLENNDVRIVSIHGMSGIGKTVIANAVYNQVSDGFEGSSFLKDIKETSKPFNGLVKLQKNLLSDITKNKDWPFENVDAGIYWIKKLLARKKVLLVLDDIDHVDQLEALAGNTSWFGAGSRIIATTKDKDLLKQLGNYEKYKVEELTCIDSLELFSWHAFKMPHPMEDYHELSISVVKYTGGHPLALEVLGSFLMGRSIIEWKSTVEKLQKMPDHNIQKVLQVSIDSLHEEIMDIFLDIACFFIGMDIEYVANILHGCGFSPDIRINNLVQRSVVIIDLHGKLRMHDLIRDIGREIVCQSSPIDPGRRSRLWFYEDALNVLHSEYMGSEVVEGLVLNPPSLADIHLKTDAFAKMNNLRLLQINNVHLTGSFELLSKELRWLCWHNCPLKILPQNFHLENLVVLDLQHSNFKEVWKENRVFNKLKVLNLSYSNNLCKSPCFSQVPHLEILVLEGCINLIELHDSVRYLEGLVLLNLRGCKNLRNLPKGISKLESLKTLNLSGCLQLEKLPENLGNLIALRELFIGGTAIKQLPSSLIFLMNWKGLSLYECEEKFSGSWLSRFSSQFSPRSLNPRTLLRAFISGFGTLGKLALRDCNLSEDKIPLDLGGFSSLQGLDLSENNFRILPDSISGLSKLQYLHLQQNKSLYSISGLPAKIETLSASGCSSLETLSFSSSSELAVLYLGECYNLVDIQGLNLESNMQVELVGCYNLSYDFSESVLQCTRTNYAPCNRLIIFPTSEIPNWFSNQEMGSSISFHVPSLLRGDFRILYICAVYTMTERSHMWWLEDNCIEWPRIKMVVHNKTKGYQQDILPAAPGHLNVSYSDNLFLFRWSILRNKFVILGNSFKIMELASGDEIKFSFDLGKFAEVKKCGVHILVDSPNIMDKNASDIQYICSDSVTDRESEDVAFVVDEFSESGFSIGSMVCENDISTNDEIFEGDVATDGVVFERHVATHNEVFEADAAIDGGVFEGHVAIDGKVP</sequence>
<dbReference type="InterPro" id="IPR045344">
    <property type="entry name" value="C-JID"/>
</dbReference>
<name>A0A2I4HWW8_JUGRE</name>
<dbReference type="GO" id="GO:0061809">
    <property type="term" value="F:NAD+ nucleosidase activity, cyclic ADP-ribose generating"/>
    <property type="evidence" value="ECO:0007669"/>
    <property type="project" value="UniProtKB-EC"/>
</dbReference>
<dbReference type="Gene3D" id="3.40.50.300">
    <property type="entry name" value="P-loop containing nucleotide triphosphate hydrolases"/>
    <property type="match status" value="1"/>
</dbReference>
<comment type="catalytic activity">
    <reaction evidence="6">
        <text>NAD(+) + H2O = ADP-D-ribose + nicotinamide + H(+)</text>
        <dbReference type="Rhea" id="RHEA:16301"/>
        <dbReference type="ChEBI" id="CHEBI:15377"/>
        <dbReference type="ChEBI" id="CHEBI:15378"/>
        <dbReference type="ChEBI" id="CHEBI:17154"/>
        <dbReference type="ChEBI" id="CHEBI:57540"/>
        <dbReference type="ChEBI" id="CHEBI:57967"/>
        <dbReference type="EC" id="3.2.2.6"/>
    </reaction>
    <physiologicalReaction direction="left-to-right" evidence="6">
        <dbReference type="Rhea" id="RHEA:16302"/>
    </physiologicalReaction>
</comment>
<keyword evidence="5" id="KW-0520">NAD</keyword>
<dbReference type="Pfam" id="PF23282">
    <property type="entry name" value="WHD_ROQ1"/>
    <property type="match status" value="1"/>
</dbReference>
<dbReference type="PRINTS" id="PR00364">
    <property type="entry name" value="DISEASERSIST"/>
</dbReference>
<dbReference type="EC" id="3.2.2.6" evidence="1"/>
<dbReference type="AlphaFoldDB" id="A0A2I4HWW8"/>
<evidence type="ECO:0000256" key="3">
    <source>
        <dbReference type="ARBA" id="ARBA00022737"/>
    </source>
</evidence>
<organism evidence="7 8">
    <name type="scientific">Juglans regia</name>
    <name type="common">English walnut</name>
    <dbReference type="NCBI Taxonomy" id="51240"/>
    <lineage>
        <taxon>Eukaryota</taxon>
        <taxon>Viridiplantae</taxon>
        <taxon>Streptophyta</taxon>
        <taxon>Embryophyta</taxon>
        <taxon>Tracheophyta</taxon>
        <taxon>Spermatophyta</taxon>
        <taxon>Magnoliopsida</taxon>
        <taxon>eudicotyledons</taxon>
        <taxon>Gunneridae</taxon>
        <taxon>Pentapetalae</taxon>
        <taxon>rosids</taxon>
        <taxon>fabids</taxon>
        <taxon>Fagales</taxon>
        <taxon>Juglandaceae</taxon>
        <taxon>Juglans</taxon>
    </lineage>
</organism>
<proteinExistence type="predicted"/>
<dbReference type="Proteomes" id="UP000235220">
    <property type="component" value="Chromosome 5"/>
</dbReference>
<dbReference type="InterPro" id="IPR058192">
    <property type="entry name" value="WHD_ROQ1-like"/>
</dbReference>
<dbReference type="Gene3D" id="3.40.50.10140">
    <property type="entry name" value="Toll/interleukin-1 receptor homology (TIR) domain"/>
    <property type="match status" value="1"/>
</dbReference>
<evidence type="ECO:0000313" key="8">
    <source>
        <dbReference type="RefSeq" id="XP_018860608.1"/>
    </source>
</evidence>
<dbReference type="Gramene" id="Jr05_09330_p1">
    <property type="protein sequence ID" value="cds.Jr05_09330_p1"/>
    <property type="gene ID" value="Jr05_09330"/>
</dbReference>
<dbReference type="PANTHER" id="PTHR11017:SF271">
    <property type="entry name" value="DISEASE RESISTANCE PROTEIN (TIR-NBS-LRR CLASS) FAMILY"/>
    <property type="match status" value="1"/>
</dbReference>
<dbReference type="InterPro" id="IPR001611">
    <property type="entry name" value="Leu-rich_rpt"/>
</dbReference>
<keyword evidence="3" id="KW-0677">Repeat</keyword>
<evidence type="ECO:0000256" key="1">
    <source>
        <dbReference type="ARBA" id="ARBA00011982"/>
    </source>
</evidence>
<evidence type="ECO:0000256" key="4">
    <source>
        <dbReference type="ARBA" id="ARBA00022801"/>
    </source>
</evidence>